<evidence type="ECO:0000256" key="8">
    <source>
        <dbReference type="HAMAP-Rule" id="MF_00473"/>
    </source>
</evidence>
<dbReference type="CDD" id="cd05016">
    <property type="entry name" value="SIS_PGI_2"/>
    <property type="match status" value="1"/>
</dbReference>
<reference evidence="10 11" key="1">
    <citation type="submission" date="2016-11" db="EMBL/GenBank/DDBJ databases">
        <authorList>
            <person name="Manzoor S."/>
        </authorList>
    </citation>
    <scope>NUCLEOTIDE SEQUENCE [LARGE SCALE GENOMIC DNA]</scope>
    <source>
        <strain evidence="10">Clostridium ultunense strain Esp</strain>
    </source>
</reference>
<dbReference type="HAMAP" id="MF_00473">
    <property type="entry name" value="G6P_isomerase"/>
    <property type="match status" value="1"/>
</dbReference>
<gene>
    <name evidence="8 10" type="primary">pgi</name>
    <name evidence="10" type="ORF">CUESP1_3083</name>
</gene>
<name>M1Z3A9_9FIRM</name>
<evidence type="ECO:0000256" key="7">
    <source>
        <dbReference type="ARBA" id="ARBA00029321"/>
    </source>
</evidence>
<comment type="similarity">
    <text evidence="2 8 9">Belongs to the GPI family.</text>
</comment>
<evidence type="ECO:0000313" key="11">
    <source>
        <dbReference type="Proteomes" id="UP000245423"/>
    </source>
</evidence>
<keyword evidence="11" id="KW-1185">Reference proteome</keyword>
<comment type="function">
    <text evidence="8">Catalyzes the reversible isomerization of glucose-6-phosphate to fructose-6-phosphate.</text>
</comment>
<dbReference type="UniPathway" id="UPA00109">
    <property type="reaction ID" value="UER00181"/>
</dbReference>
<dbReference type="CDD" id="cd05015">
    <property type="entry name" value="SIS_PGI_1"/>
    <property type="match status" value="1"/>
</dbReference>
<dbReference type="PROSITE" id="PS00765">
    <property type="entry name" value="P_GLUCOSE_ISOMERASE_1"/>
    <property type="match status" value="1"/>
</dbReference>
<proteinExistence type="inferred from homology"/>
<dbReference type="HOGENOM" id="CLU_037303_0_1_9"/>
<dbReference type="InterPro" id="IPR001672">
    <property type="entry name" value="G6P_Isomerase"/>
</dbReference>
<protein>
    <recommendedName>
        <fullName evidence="8">Glucose-6-phosphate isomerase</fullName>
        <shortName evidence="8">GPI</shortName>
        <ecNumber evidence="8">5.3.1.9</ecNumber>
    </recommendedName>
    <alternativeName>
        <fullName evidence="8">Phosphoglucose isomerase</fullName>
        <shortName evidence="8">PGI</shortName>
    </alternativeName>
    <alternativeName>
        <fullName evidence="8">Phosphohexose isomerase</fullName>
        <shortName evidence="8">PHI</shortName>
    </alternativeName>
</protein>
<evidence type="ECO:0000256" key="2">
    <source>
        <dbReference type="ARBA" id="ARBA00006604"/>
    </source>
</evidence>
<evidence type="ECO:0000256" key="6">
    <source>
        <dbReference type="ARBA" id="ARBA00023235"/>
    </source>
</evidence>
<accession>M1Z3A9</accession>
<dbReference type="GO" id="GO:0004347">
    <property type="term" value="F:glucose-6-phosphate isomerase activity"/>
    <property type="evidence" value="ECO:0007669"/>
    <property type="project" value="UniProtKB-UniRule"/>
</dbReference>
<comment type="caution">
    <text evidence="8">Lacks conserved residue(s) required for the propagation of feature annotation.</text>
</comment>
<dbReference type="EMBL" id="LT669839">
    <property type="protein sequence ID" value="SHD78411.1"/>
    <property type="molecule type" value="Genomic_DNA"/>
</dbReference>
<dbReference type="NCBIfam" id="NF010697">
    <property type="entry name" value="PRK14097.1"/>
    <property type="match status" value="1"/>
</dbReference>
<dbReference type="UniPathway" id="UPA00138"/>
<dbReference type="GO" id="GO:0005829">
    <property type="term" value="C:cytosol"/>
    <property type="evidence" value="ECO:0007669"/>
    <property type="project" value="TreeGrafter"/>
</dbReference>
<keyword evidence="5 8" id="KW-0324">Glycolysis</keyword>
<dbReference type="FunFam" id="3.40.50.10490:FF:000016">
    <property type="entry name" value="Glucose-6-phosphate isomerase"/>
    <property type="match status" value="1"/>
</dbReference>
<dbReference type="GO" id="GO:0051156">
    <property type="term" value="P:glucose 6-phosphate metabolic process"/>
    <property type="evidence" value="ECO:0007669"/>
    <property type="project" value="TreeGrafter"/>
</dbReference>
<dbReference type="RefSeq" id="WP_005587636.1">
    <property type="nucleotide sequence ID" value="NZ_LT669839.1"/>
</dbReference>
<dbReference type="PROSITE" id="PS00174">
    <property type="entry name" value="P_GLUCOSE_ISOMERASE_2"/>
    <property type="match status" value="1"/>
</dbReference>
<dbReference type="PRINTS" id="PR00662">
    <property type="entry name" value="G6PISOMERASE"/>
</dbReference>
<dbReference type="Pfam" id="PF00342">
    <property type="entry name" value="PGI"/>
    <property type="match status" value="1"/>
</dbReference>
<dbReference type="InterPro" id="IPR018189">
    <property type="entry name" value="Phosphoglucose_isomerase_CS"/>
</dbReference>
<dbReference type="SUPFAM" id="SSF53697">
    <property type="entry name" value="SIS domain"/>
    <property type="match status" value="1"/>
</dbReference>
<dbReference type="Proteomes" id="UP000245423">
    <property type="component" value="Chromosome 1"/>
</dbReference>
<dbReference type="AlphaFoldDB" id="M1Z3A9"/>
<dbReference type="OrthoDB" id="140919at2"/>
<dbReference type="GO" id="GO:0097367">
    <property type="term" value="F:carbohydrate derivative binding"/>
    <property type="evidence" value="ECO:0007669"/>
    <property type="project" value="InterPro"/>
</dbReference>
<evidence type="ECO:0000313" key="10">
    <source>
        <dbReference type="EMBL" id="SHD78411.1"/>
    </source>
</evidence>
<evidence type="ECO:0000256" key="4">
    <source>
        <dbReference type="ARBA" id="ARBA00022490"/>
    </source>
</evidence>
<dbReference type="GO" id="GO:0006094">
    <property type="term" value="P:gluconeogenesis"/>
    <property type="evidence" value="ECO:0007669"/>
    <property type="project" value="UniProtKB-UniRule"/>
</dbReference>
<dbReference type="PANTHER" id="PTHR11469">
    <property type="entry name" value="GLUCOSE-6-PHOSPHATE ISOMERASE"/>
    <property type="match status" value="1"/>
</dbReference>
<evidence type="ECO:0000256" key="5">
    <source>
        <dbReference type="ARBA" id="ARBA00023152"/>
    </source>
</evidence>
<evidence type="ECO:0000256" key="9">
    <source>
        <dbReference type="RuleBase" id="RU000612"/>
    </source>
</evidence>
<dbReference type="PROSITE" id="PS51463">
    <property type="entry name" value="P_GLUCOSE_ISOMERASE_3"/>
    <property type="match status" value="1"/>
</dbReference>
<keyword evidence="4 8" id="KW-0963">Cytoplasm</keyword>
<comment type="pathway">
    <text evidence="1 8 9">Carbohydrate degradation; glycolysis; D-glyceraldehyde 3-phosphate and glycerone phosphate from D-glucose: step 2/4.</text>
</comment>
<evidence type="ECO:0000256" key="1">
    <source>
        <dbReference type="ARBA" id="ARBA00004926"/>
    </source>
</evidence>
<dbReference type="GO" id="GO:0048029">
    <property type="term" value="F:monosaccharide binding"/>
    <property type="evidence" value="ECO:0007669"/>
    <property type="project" value="TreeGrafter"/>
</dbReference>
<keyword evidence="6 8" id="KW-0413">Isomerase</keyword>
<dbReference type="InterPro" id="IPR046348">
    <property type="entry name" value="SIS_dom_sf"/>
</dbReference>
<dbReference type="PANTHER" id="PTHR11469:SF1">
    <property type="entry name" value="GLUCOSE-6-PHOSPHATE ISOMERASE"/>
    <property type="match status" value="1"/>
</dbReference>
<dbReference type="FunFam" id="3.40.50.10490:FF:000015">
    <property type="entry name" value="Glucose-6-phosphate isomerase"/>
    <property type="match status" value="1"/>
</dbReference>
<feature type="active site" description="Proton donor" evidence="8">
    <location>
        <position position="288"/>
    </location>
</feature>
<organism evidence="10 11">
    <name type="scientific">[Clostridium] ultunense Esp</name>
    <dbReference type="NCBI Taxonomy" id="1288971"/>
    <lineage>
        <taxon>Bacteria</taxon>
        <taxon>Bacillati</taxon>
        <taxon>Bacillota</taxon>
        <taxon>Tissierellia</taxon>
        <taxon>Tissierellales</taxon>
        <taxon>Tepidimicrobiaceae</taxon>
        <taxon>Schnuerera</taxon>
    </lineage>
</organism>
<dbReference type="InterPro" id="IPR035482">
    <property type="entry name" value="SIS_PGI_2"/>
</dbReference>
<feature type="active site" evidence="8">
    <location>
        <position position="423"/>
    </location>
</feature>
<dbReference type="InterPro" id="IPR035476">
    <property type="entry name" value="SIS_PGI_1"/>
</dbReference>
<dbReference type="GO" id="GO:0006096">
    <property type="term" value="P:glycolytic process"/>
    <property type="evidence" value="ECO:0007669"/>
    <property type="project" value="UniProtKB-UniRule"/>
</dbReference>
<keyword evidence="3 8" id="KW-0312">Gluconeogenesis</keyword>
<dbReference type="EC" id="5.3.1.9" evidence="8"/>
<comment type="catalytic activity">
    <reaction evidence="7 8 9">
        <text>alpha-D-glucose 6-phosphate = beta-D-fructose 6-phosphate</text>
        <dbReference type="Rhea" id="RHEA:11816"/>
        <dbReference type="ChEBI" id="CHEBI:57634"/>
        <dbReference type="ChEBI" id="CHEBI:58225"/>
        <dbReference type="EC" id="5.3.1.9"/>
    </reaction>
</comment>
<comment type="subcellular location">
    <subcellularLocation>
        <location evidence="8">Cytoplasm</location>
    </subcellularLocation>
</comment>
<comment type="pathway">
    <text evidence="8">Carbohydrate biosynthesis; gluconeogenesis.</text>
</comment>
<dbReference type="Gene3D" id="3.40.50.10490">
    <property type="entry name" value="Glucose-6-phosphate isomerase like protein, domain 1"/>
    <property type="match status" value="2"/>
</dbReference>
<evidence type="ECO:0000256" key="3">
    <source>
        <dbReference type="ARBA" id="ARBA00022432"/>
    </source>
</evidence>
<sequence length="435" mass="49331">MENITFDYSNSLLEQHEIKYMKSIIKLTHRLLQDRSGAGKEFTGWIDLPKNYDETEFEKIKATAGKIRRDSQAFVLIGIGGSYLGARACIEALNHSFYNNLSSDKRKGPEIYYAGNNISSNYILDLMELLEDKDISINVISKSGTTTEPALIFRVFKEYMEKRYGKEGARERLYVTTDSSKGALRELTEKEGYTSFIIPDDIGGRYSVLTAVGLLPIAVSGVHIDKLMEGALMGMKEYSKEELEDNICYQYALIRNILYNKGKDIEVLVNYEPNLQYFAEWWKQLYGESEGKDNKGIFPASANFTTDLHSLGQLIQDGKRNLFETTINIERPKKDITIGADKENLDGLNFLAGKTIDYVNKRAFEGTLMAHTKGEVPNLIINLPELSEFYLGQLIYFFEKACAISGYVLGVNPFDQPGVEEYKKNMFKLLGRPGY</sequence>